<dbReference type="AlphaFoldDB" id="A0A1Y6BUE5"/>
<dbReference type="Pfam" id="PF14394">
    <property type="entry name" value="DUF4423"/>
    <property type="match status" value="1"/>
</dbReference>
<feature type="domain" description="DUF4423" evidence="1">
    <location>
        <begin position="170"/>
        <end position="326"/>
    </location>
</feature>
<name>A0A1Y6BUE5_9BACT</name>
<keyword evidence="3" id="KW-1185">Reference proteome</keyword>
<dbReference type="STRING" id="1513793.SAMN06296036_106228"/>
<organism evidence="2 3">
    <name type="scientific">Pseudobacteriovorax antillogorgiicola</name>
    <dbReference type="NCBI Taxonomy" id="1513793"/>
    <lineage>
        <taxon>Bacteria</taxon>
        <taxon>Pseudomonadati</taxon>
        <taxon>Bdellovibrionota</taxon>
        <taxon>Oligoflexia</taxon>
        <taxon>Oligoflexales</taxon>
        <taxon>Pseudobacteriovoracaceae</taxon>
        <taxon>Pseudobacteriovorax</taxon>
    </lineage>
</organism>
<evidence type="ECO:0000313" key="2">
    <source>
        <dbReference type="EMBL" id="SMF19027.1"/>
    </source>
</evidence>
<evidence type="ECO:0000313" key="3">
    <source>
        <dbReference type="Proteomes" id="UP000192907"/>
    </source>
</evidence>
<dbReference type="InterPro" id="IPR011873">
    <property type="entry name" value="CHP02147"/>
</dbReference>
<dbReference type="InterPro" id="IPR025537">
    <property type="entry name" value="DUF4423"/>
</dbReference>
<proteinExistence type="predicted"/>
<protein>
    <submittedName>
        <fullName evidence="2">TIGR02147 family protein</fullName>
    </submittedName>
</protein>
<reference evidence="3" key="1">
    <citation type="submission" date="2017-04" db="EMBL/GenBank/DDBJ databases">
        <authorList>
            <person name="Varghese N."/>
            <person name="Submissions S."/>
        </authorList>
    </citation>
    <scope>NUCLEOTIDE SEQUENCE [LARGE SCALE GENOMIC DNA]</scope>
    <source>
        <strain evidence="3">RKEM611</strain>
    </source>
</reference>
<dbReference type="NCBIfam" id="TIGR02147">
    <property type="entry name" value="Fsuc_second"/>
    <property type="match status" value="1"/>
</dbReference>
<sequence>MLHRHQFPFKLRINSYIYLYLLYFMQKLKGQEFSVDRMFDVKLGRSNMARALIQEVVDDTHVFDYLDYKSFLGDLYHKLKQSDSQYSYMKFSADLGLTETNVSSHIIHGRRPLTIEAAKKVVKSLGMKKLKRKYFLALTDYINETDPSLRDQKFQSLFAIKQESLPDSLQEQMTYFSQWYYPIIGELARVEGFQADYKWVKKNLWPNITPKQFEKAIEVLKQVKILKDGERSSDLNRTDLDFSPGHATRDISVSKYHQQMIKLAEQGLSAITEKKRNFSSMTVVLSRENAKKLNQLVLEFQRKVLELEASNTAGKDVYQVNVQLFPFTDGDDIWASDSSEG</sequence>
<accession>A0A1Y6BUE5</accession>
<gene>
    <name evidence="2" type="ORF">SAMN06296036_106228</name>
</gene>
<evidence type="ECO:0000259" key="1">
    <source>
        <dbReference type="Pfam" id="PF14394"/>
    </source>
</evidence>
<dbReference type="EMBL" id="FWZT01000006">
    <property type="protein sequence ID" value="SMF19027.1"/>
    <property type="molecule type" value="Genomic_DNA"/>
</dbReference>
<dbReference type="Proteomes" id="UP000192907">
    <property type="component" value="Unassembled WGS sequence"/>
</dbReference>